<name>A0AAD5R7M8_PARTN</name>
<sequence length="81" mass="9292">MSVESILDGIERSRTIPNTITHHVAAARGEFFCEIARCSGKMEKYRLAISFVNSAKELAIKMDIVFEKVRLHDVDYLFQED</sequence>
<organism evidence="1 2">
    <name type="scientific">Parelaphostrongylus tenuis</name>
    <name type="common">Meningeal worm</name>
    <dbReference type="NCBI Taxonomy" id="148309"/>
    <lineage>
        <taxon>Eukaryota</taxon>
        <taxon>Metazoa</taxon>
        <taxon>Ecdysozoa</taxon>
        <taxon>Nematoda</taxon>
        <taxon>Chromadorea</taxon>
        <taxon>Rhabditida</taxon>
        <taxon>Rhabditina</taxon>
        <taxon>Rhabditomorpha</taxon>
        <taxon>Strongyloidea</taxon>
        <taxon>Metastrongylidae</taxon>
        <taxon>Parelaphostrongylus</taxon>
    </lineage>
</organism>
<dbReference type="Proteomes" id="UP001196413">
    <property type="component" value="Unassembled WGS sequence"/>
</dbReference>
<dbReference type="EMBL" id="JAHQIW010006941">
    <property type="protein sequence ID" value="KAJ1371260.1"/>
    <property type="molecule type" value="Genomic_DNA"/>
</dbReference>
<reference evidence="1" key="1">
    <citation type="submission" date="2021-06" db="EMBL/GenBank/DDBJ databases">
        <title>Parelaphostrongylus tenuis whole genome reference sequence.</title>
        <authorList>
            <person name="Garwood T.J."/>
            <person name="Larsen P.A."/>
            <person name="Fountain-Jones N.M."/>
            <person name="Garbe J.R."/>
            <person name="Macchietto M.G."/>
            <person name="Kania S.A."/>
            <person name="Gerhold R.W."/>
            <person name="Richards J.E."/>
            <person name="Wolf T.M."/>
        </authorList>
    </citation>
    <scope>NUCLEOTIDE SEQUENCE</scope>
    <source>
        <strain evidence="1">MNPRO001-30</strain>
        <tissue evidence="1">Meninges</tissue>
    </source>
</reference>
<accession>A0AAD5R7M8</accession>
<protein>
    <submittedName>
        <fullName evidence="1">Uncharacterized protein</fullName>
    </submittedName>
</protein>
<gene>
    <name evidence="1" type="ORF">KIN20_033174</name>
</gene>
<keyword evidence="2" id="KW-1185">Reference proteome</keyword>
<dbReference type="AlphaFoldDB" id="A0AAD5R7M8"/>
<evidence type="ECO:0000313" key="2">
    <source>
        <dbReference type="Proteomes" id="UP001196413"/>
    </source>
</evidence>
<comment type="caution">
    <text evidence="1">The sequence shown here is derived from an EMBL/GenBank/DDBJ whole genome shotgun (WGS) entry which is preliminary data.</text>
</comment>
<evidence type="ECO:0000313" key="1">
    <source>
        <dbReference type="EMBL" id="KAJ1371260.1"/>
    </source>
</evidence>
<proteinExistence type="predicted"/>